<gene>
    <name evidence="1" type="ORF">VPK24_15570</name>
</gene>
<dbReference type="EMBL" id="JAZAQF010000086">
    <property type="protein sequence ID" value="MFG3819061.1"/>
    <property type="molecule type" value="Genomic_DNA"/>
</dbReference>
<dbReference type="InterPro" id="IPR027417">
    <property type="entry name" value="P-loop_NTPase"/>
</dbReference>
<accession>A0ABW7CGV8</accession>
<keyword evidence="2" id="KW-1185">Reference proteome</keyword>
<keyword evidence="1" id="KW-0547">Nucleotide-binding</keyword>
<protein>
    <submittedName>
        <fullName evidence="1">ATP-binding protein</fullName>
    </submittedName>
</protein>
<comment type="caution">
    <text evidence="1">The sequence shown here is derived from an EMBL/GenBank/DDBJ whole genome shotgun (WGS) entry which is preliminary data.</text>
</comment>
<sequence>MKMVILSPVAAANAFPDRPPLNPFIPPYLVGRVSDREQLCQILQADGDVLLAGVPGIGRRTLLTYAAASLGAQVMEIDCLRAVSPERLVDCLATGILQACRQERERQTLQRWAETMGATIRWGHRPELRLPPTADRWASFQSLLALPQQLADGLNYRVVMVLANLPHLRSWDRDGRWEQYLRAEIQRQTRVSYALIATTADEWVTDHNLAILLLPPLSAAELEPWLRERSDRLGLHWTPEAIRRFALNAGGHFGESIALARRIWLDVLAGQRGRSTATPVAITAEQVDRAAIGLVEDLSATFESLLLLLPDSQVRLLESLALDPTDRPHAREYVQKHRLSRGGGLQGALASLQQKGLVYGPDLGYRVALPLMALWLRHRLG</sequence>
<dbReference type="SUPFAM" id="SSF52540">
    <property type="entry name" value="P-loop containing nucleoside triphosphate hydrolases"/>
    <property type="match status" value="1"/>
</dbReference>
<proteinExistence type="predicted"/>
<dbReference type="Proteomes" id="UP001604335">
    <property type="component" value="Unassembled WGS sequence"/>
</dbReference>
<dbReference type="Gene3D" id="3.40.50.300">
    <property type="entry name" value="P-loop containing nucleotide triphosphate hydrolases"/>
    <property type="match status" value="1"/>
</dbReference>
<evidence type="ECO:0000313" key="2">
    <source>
        <dbReference type="Proteomes" id="UP001604335"/>
    </source>
</evidence>
<organism evidence="1 2">
    <name type="scientific">Limnothrix redekei LRLZ20PSL1</name>
    <dbReference type="NCBI Taxonomy" id="3112953"/>
    <lineage>
        <taxon>Bacteria</taxon>
        <taxon>Bacillati</taxon>
        <taxon>Cyanobacteriota</taxon>
        <taxon>Cyanophyceae</taxon>
        <taxon>Pseudanabaenales</taxon>
        <taxon>Pseudanabaenaceae</taxon>
        <taxon>Limnothrix</taxon>
    </lineage>
</organism>
<name>A0ABW7CGV8_9CYAN</name>
<dbReference type="GO" id="GO:0005524">
    <property type="term" value="F:ATP binding"/>
    <property type="evidence" value="ECO:0007669"/>
    <property type="project" value="UniProtKB-KW"/>
</dbReference>
<keyword evidence="1" id="KW-0067">ATP-binding</keyword>
<reference evidence="2" key="1">
    <citation type="journal article" date="2024" name="Algal Res.">
        <title>Biochemical, toxicological and genomic investigation of a high-biomass producing Limnothrix strain isolated from Italian shallow drinking water reservoir.</title>
        <authorList>
            <person name="Simonazzi M."/>
            <person name="Shishido T.K."/>
            <person name="Delbaje E."/>
            <person name="Wahlsten M."/>
            <person name="Fewer D.P."/>
            <person name="Sivonen K."/>
            <person name="Pezzolesi L."/>
            <person name="Pistocchi R."/>
        </authorList>
    </citation>
    <scope>NUCLEOTIDE SEQUENCE [LARGE SCALE GENOMIC DNA]</scope>
    <source>
        <strain evidence="2">LRLZ20PSL1</strain>
    </source>
</reference>
<evidence type="ECO:0000313" key="1">
    <source>
        <dbReference type="EMBL" id="MFG3819061.1"/>
    </source>
</evidence>